<keyword evidence="2" id="KW-1185">Reference proteome</keyword>
<accession>A0ACB7UA21</accession>
<comment type="caution">
    <text evidence="1">The sequence shown here is derived from an EMBL/GenBank/DDBJ whole genome shotgun (WGS) entry which is preliminary data.</text>
</comment>
<organism evidence="1 2">
    <name type="scientific">Dioscorea alata</name>
    <name type="common">Purple yam</name>
    <dbReference type="NCBI Taxonomy" id="55571"/>
    <lineage>
        <taxon>Eukaryota</taxon>
        <taxon>Viridiplantae</taxon>
        <taxon>Streptophyta</taxon>
        <taxon>Embryophyta</taxon>
        <taxon>Tracheophyta</taxon>
        <taxon>Spermatophyta</taxon>
        <taxon>Magnoliopsida</taxon>
        <taxon>Liliopsida</taxon>
        <taxon>Dioscoreales</taxon>
        <taxon>Dioscoreaceae</taxon>
        <taxon>Dioscorea</taxon>
    </lineage>
</organism>
<name>A0ACB7UA21_DIOAL</name>
<reference evidence="2" key="1">
    <citation type="journal article" date="2022" name="Nat. Commun.">
        <title>Chromosome evolution and the genetic basis of agronomically important traits in greater yam.</title>
        <authorList>
            <person name="Bredeson J.V."/>
            <person name="Lyons J.B."/>
            <person name="Oniyinde I.O."/>
            <person name="Okereke N.R."/>
            <person name="Kolade O."/>
            <person name="Nnabue I."/>
            <person name="Nwadili C.O."/>
            <person name="Hribova E."/>
            <person name="Parker M."/>
            <person name="Nwogha J."/>
            <person name="Shu S."/>
            <person name="Carlson J."/>
            <person name="Kariba R."/>
            <person name="Muthemba S."/>
            <person name="Knop K."/>
            <person name="Barton G.J."/>
            <person name="Sherwood A.V."/>
            <person name="Lopez-Montes A."/>
            <person name="Asiedu R."/>
            <person name="Jamnadass R."/>
            <person name="Muchugi A."/>
            <person name="Goodstein D."/>
            <person name="Egesi C.N."/>
            <person name="Featherston J."/>
            <person name="Asfaw A."/>
            <person name="Simpson G.G."/>
            <person name="Dolezel J."/>
            <person name="Hendre P.S."/>
            <person name="Van Deynze A."/>
            <person name="Kumar P.L."/>
            <person name="Obidiegwu J.E."/>
            <person name="Bhattacharjee R."/>
            <person name="Rokhsar D.S."/>
        </authorList>
    </citation>
    <scope>NUCLEOTIDE SEQUENCE [LARGE SCALE GENOMIC DNA]</scope>
    <source>
        <strain evidence="2">cv. TDa95/00328</strain>
    </source>
</reference>
<sequence>MRFLGGVREPHGGSRRSYGGGRGGRRFGSRQDSRSFTAHPRPFTEPPPGIPPPPPENFPNPNKNSPVKEGVSFAEVVRTSPPLDTARSNSGSSSLKRRRSPENEAVCKRCLRPGHDVENCRHQLTCRRCSGVGHYAARCPLKASNPKHSEKSGSLKPKSPPSNPKTLLHVPIIRPKPDTHSLRVSLPISEAIIQSKEDLRRRVIIKVLAGNASVRSLHDALPKRLKTDQCENITPFGDDFILTLFSAKAASAIVKLNSLSLETNHGPCSISFSHWTPEFGSHAVAAGNYNWIRLSNLPLHCWNWDSIVAVLKPLGDLIFVRKSEDVSLEHMKALVRLKSPIAFPLILTVDVGVRSFLVRLEDDGAPIIRSKIIQGAAAASSSQRTSNPPDPTSAIPSQPQSSSAGNPHRFSWREKGKAQLSHSRPAGSSSAAAHPPPLEFDPDKPNEISNSDD</sequence>
<protein>
    <submittedName>
        <fullName evidence="1">Zinc finger CCHC-type protein</fullName>
    </submittedName>
</protein>
<dbReference type="EMBL" id="CM037028">
    <property type="protein sequence ID" value="KAH7657105.1"/>
    <property type="molecule type" value="Genomic_DNA"/>
</dbReference>
<dbReference type="Proteomes" id="UP000827976">
    <property type="component" value="Chromosome 18"/>
</dbReference>
<evidence type="ECO:0000313" key="2">
    <source>
        <dbReference type="Proteomes" id="UP000827976"/>
    </source>
</evidence>
<proteinExistence type="predicted"/>
<gene>
    <name evidence="1" type="ORF">IHE45_18G119000</name>
</gene>
<evidence type="ECO:0000313" key="1">
    <source>
        <dbReference type="EMBL" id="KAH7657105.1"/>
    </source>
</evidence>